<reference evidence="2" key="1">
    <citation type="journal article" date="2015" name="Nat. Genet.">
        <title>The genome and transcriptome of the zoonotic hookworm Ancylostoma ceylanicum identify infection-specific gene families.</title>
        <authorList>
            <person name="Schwarz E.M."/>
            <person name="Hu Y."/>
            <person name="Antoshechkin I."/>
            <person name="Miller M.M."/>
            <person name="Sternberg P.W."/>
            <person name="Aroian R.V."/>
        </authorList>
    </citation>
    <scope>NUCLEOTIDE SEQUENCE</scope>
    <source>
        <strain evidence="2">HY135</strain>
    </source>
</reference>
<dbReference type="Proteomes" id="UP000024635">
    <property type="component" value="Unassembled WGS sequence"/>
</dbReference>
<evidence type="ECO:0000313" key="1">
    <source>
        <dbReference type="EMBL" id="EYC23501.1"/>
    </source>
</evidence>
<gene>
    <name evidence="1" type="primary">Acey_s0015.g2681</name>
    <name evidence="1" type="ORF">Y032_0015g2681</name>
</gene>
<sequence>MRKSNCMVGFPEVPVCSWIAFCTGDLRELPGREVEFPLSSRQVPGTGSFVDTTPIVPDIRVQHIGKSQ</sequence>
<keyword evidence="2" id="KW-1185">Reference proteome</keyword>
<dbReference type="AlphaFoldDB" id="A0A016V8B3"/>
<accession>A0A016V8B3</accession>
<organism evidence="1 2">
    <name type="scientific">Ancylostoma ceylanicum</name>
    <dbReference type="NCBI Taxonomy" id="53326"/>
    <lineage>
        <taxon>Eukaryota</taxon>
        <taxon>Metazoa</taxon>
        <taxon>Ecdysozoa</taxon>
        <taxon>Nematoda</taxon>
        <taxon>Chromadorea</taxon>
        <taxon>Rhabditida</taxon>
        <taxon>Rhabditina</taxon>
        <taxon>Rhabditomorpha</taxon>
        <taxon>Strongyloidea</taxon>
        <taxon>Ancylostomatidae</taxon>
        <taxon>Ancylostomatinae</taxon>
        <taxon>Ancylostoma</taxon>
    </lineage>
</organism>
<dbReference type="EMBL" id="JARK01001351">
    <property type="protein sequence ID" value="EYC23501.1"/>
    <property type="molecule type" value="Genomic_DNA"/>
</dbReference>
<comment type="caution">
    <text evidence="1">The sequence shown here is derived from an EMBL/GenBank/DDBJ whole genome shotgun (WGS) entry which is preliminary data.</text>
</comment>
<proteinExistence type="predicted"/>
<name>A0A016V8B3_9BILA</name>
<evidence type="ECO:0000313" key="2">
    <source>
        <dbReference type="Proteomes" id="UP000024635"/>
    </source>
</evidence>
<protein>
    <submittedName>
        <fullName evidence="1">Uncharacterized protein</fullName>
    </submittedName>
</protein>